<keyword evidence="5" id="KW-0812">Transmembrane</keyword>
<feature type="transmembrane region" description="Helical" evidence="5">
    <location>
        <begin position="180"/>
        <end position="204"/>
    </location>
</feature>
<evidence type="ECO:0000313" key="8">
    <source>
        <dbReference type="Proteomes" id="UP001174909"/>
    </source>
</evidence>
<evidence type="ECO:0000259" key="6">
    <source>
        <dbReference type="PROSITE" id="PS50835"/>
    </source>
</evidence>
<dbReference type="PANTHER" id="PTHR45080:SF8">
    <property type="entry name" value="IG-LIKE DOMAIN-CONTAINING PROTEIN"/>
    <property type="match status" value="1"/>
</dbReference>
<dbReference type="SUPFAM" id="SSF48726">
    <property type="entry name" value="Immunoglobulin"/>
    <property type="match status" value="2"/>
</dbReference>
<dbReference type="SMART" id="SM00408">
    <property type="entry name" value="IGc2"/>
    <property type="match status" value="2"/>
</dbReference>
<proteinExistence type="predicted"/>
<keyword evidence="5" id="KW-1133">Transmembrane helix</keyword>
<dbReference type="AlphaFoldDB" id="A0AA35WXU6"/>
<evidence type="ECO:0000256" key="3">
    <source>
        <dbReference type="ARBA" id="ARBA00023319"/>
    </source>
</evidence>
<dbReference type="InterPro" id="IPR050958">
    <property type="entry name" value="Cell_Adh-Cytoskel_Orgn"/>
</dbReference>
<dbReference type="InterPro" id="IPR013098">
    <property type="entry name" value="Ig_I-set"/>
</dbReference>
<dbReference type="InterPro" id="IPR007110">
    <property type="entry name" value="Ig-like_dom"/>
</dbReference>
<dbReference type="FunFam" id="2.60.40.10:FF:000032">
    <property type="entry name" value="palladin isoform X1"/>
    <property type="match status" value="1"/>
</dbReference>
<sequence length="328" mass="35792">MIICDNTAFPVATVEFLKDGVVIDADAEDRFTQNCETLTIAGVTPEDEGSYTCRVQNHDDDQFEDTIVPNIVVDLTFTRKNPEEGDETTASCGWTGSPDPVVTWYKDGSPLDEEELPARIRITMSDDGDIFQSSLQIHNVMPSDTGDYACNVSNPVGTRVQLNRLEVQGVQAVLSEIATIGVAAGGAGLIVLVAVVMVLLCCVWNCARRSSTGSYAVPSSKDHFQMAVVPGEMPENYNVDAPDGPEEPDEAFNPDYASLPALRPAVPPQYKPTPTYPSDMPPPEEYQKRMPSEDDFVGPYGHDNGGMHHHQPYQPTVDDFVSDDAQFV</sequence>
<keyword evidence="2" id="KW-1015">Disulfide bond</keyword>
<dbReference type="InterPro" id="IPR003598">
    <property type="entry name" value="Ig_sub2"/>
</dbReference>
<dbReference type="EMBL" id="CASHTH010002965">
    <property type="protein sequence ID" value="CAI8037883.1"/>
    <property type="molecule type" value="Genomic_DNA"/>
</dbReference>
<dbReference type="SMART" id="SM00409">
    <property type="entry name" value="IG"/>
    <property type="match status" value="2"/>
</dbReference>
<feature type="compositionally biased region" description="Pro residues" evidence="4">
    <location>
        <begin position="265"/>
        <end position="284"/>
    </location>
</feature>
<dbReference type="InterPro" id="IPR003599">
    <property type="entry name" value="Ig_sub"/>
</dbReference>
<gene>
    <name evidence="7" type="ORF">GBAR_LOCUS21160</name>
</gene>
<keyword evidence="5" id="KW-0472">Membrane</keyword>
<evidence type="ECO:0000256" key="5">
    <source>
        <dbReference type="SAM" id="Phobius"/>
    </source>
</evidence>
<dbReference type="Proteomes" id="UP001174909">
    <property type="component" value="Unassembled WGS sequence"/>
</dbReference>
<name>A0AA35WXU6_GEOBA</name>
<keyword evidence="1" id="KW-0732">Signal</keyword>
<keyword evidence="3" id="KW-0393">Immunoglobulin domain</keyword>
<dbReference type="PANTHER" id="PTHR45080">
    <property type="entry name" value="CONTACTIN 5"/>
    <property type="match status" value="1"/>
</dbReference>
<dbReference type="GO" id="GO:0005886">
    <property type="term" value="C:plasma membrane"/>
    <property type="evidence" value="ECO:0007669"/>
    <property type="project" value="TreeGrafter"/>
</dbReference>
<feature type="domain" description="Ig-like" evidence="6">
    <location>
        <begin position="69"/>
        <end position="168"/>
    </location>
</feature>
<dbReference type="InterPro" id="IPR013783">
    <property type="entry name" value="Ig-like_fold"/>
</dbReference>
<organism evidence="7 8">
    <name type="scientific">Geodia barretti</name>
    <name type="common">Barrett's horny sponge</name>
    <dbReference type="NCBI Taxonomy" id="519541"/>
    <lineage>
        <taxon>Eukaryota</taxon>
        <taxon>Metazoa</taxon>
        <taxon>Porifera</taxon>
        <taxon>Demospongiae</taxon>
        <taxon>Heteroscleromorpha</taxon>
        <taxon>Tetractinellida</taxon>
        <taxon>Astrophorina</taxon>
        <taxon>Geodiidae</taxon>
        <taxon>Geodia</taxon>
    </lineage>
</organism>
<accession>A0AA35WXU6</accession>
<dbReference type="Pfam" id="PF13927">
    <property type="entry name" value="Ig_3"/>
    <property type="match status" value="1"/>
</dbReference>
<evidence type="ECO:0000256" key="1">
    <source>
        <dbReference type="ARBA" id="ARBA00022729"/>
    </source>
</evidence>
<comment type="caution">
    <text evidence="7">The sequence shown here is derived from an EMBL/GenBank/DDBJ whole genome shotgun (WGS) entry which is preliminary data.</text>
</comment>
<evidence type="ECO:0000256" key="2">
    <source>
        <dbReference type="ARBA" id="ARBA00023157"/>
    </source>
</evidence>
<feature type="region of interest" description="Disordered" evidence="4">
    <location>
        <begin position="234"/>
        <end position="328"/>
    </location>
</feature>
<protein>
    <submittedName>
        <fullName evidence="7">Hemicentin-1</fullName>
    </submittedName>
</protein>
<dbReference type="InterPro" id="IPR036179">
    <property type="entry name" value="Ig-like_dom_sf"/>
</dbReference>
<keyword evidence="8" id="KW-1185">Reference proteome</keyword>
<feature type="domain" description="Ig-like" evidence="6">
    <location>
        <begin position="1"/>
        <end position="68"/>
    </location>
</feature>
<dbReference type="GO" id="GO:0050808">
    <property type="term" value="P:synapse organization"/>
    <property type="evidence" value="ECO:0007669"/>
    <property type="project" value="TreeGrafter"/>
</dbReference>
<dbReference type="GO" id="GO:0007156">
    <property type="term" value="P:homophilic cell adhesion via plasma membrane adhesion molecules"/>
    <property type="evidence" value="ECO:0007669"/>
    <property type="project" value="TreeGrafter"/>
</dbReference>
<evidence type="ECO:0000256" key="4">
    <source>
        <dbReference type="SAM" id="MobiDB-lite"/>
    </source>
</evidence>
<reference evidence="7" key="1">
    <citation type="submission" date="2023-03" db="EMBL/GenBank/DDBJ databases">
        <authorList>
            <person name="Steffen K."/>
            <person name="Cardenas P."/>
        </authorList>
    </citation>
    <scope>NUCLEOTIDE SEQUENCE</scope>
</reference>
<evidence type="ECO:0000313" key="7">
    <source>
        <dbReference type="EMBL" id="CAI8037883.1"/>
    </source>
</evidence>
<dbReference type="Pfam" id="PF07679">
    <property type="entry name" value="I-set"/>
    <property type="match status" value="1"/>
</dbReference>
<dbReference type="PROSITE" id="PS50835">
    <property type="entry name" value="IG_LIKE"/>
    <property type="match status" value="2"/>
</dbReference>
<dbReference type="Gene3D" id="2.60.40.10">
    <property type="entry name" value="Immunoglobulins"/>
    <property type="match status" value="2"/>
</dbReference>
<dbReference type="CDD" id="cd00096">
    <property type="entry name" value="Ig"/>
    <property type="match status" value="2"/>
</dbReference>
<feature type="compositionally biased region" description="Acidic residues" evidence="4">
    <location>
        <begin position="243"/>
        <end position="252"/>
    </location>
</feature>